<dbReference type="STRING" id="1796646.A4V02_06000"/>
<accession>A0A1Z2XJI6</accession>
<reference evidence="3" key="1">
    <citation type="submission" date="2016-04" db="EMBL/GenBank/DDBJ databases">
        <title>Complete Genome Sequences of Twelve Strains of a Stable Defined Moderately Diverse Mouse Microbiota 2 (sDMDMm2).</title>
        <authorList>
            <person name="Uchimura Y."/>
            <person name="Wyss M."/>
            <person name="Brugiroux S."/>
            <person name="Limenitakis J.P."/>
            <person name="Stecher B."/>
            <person name="McCoy K.D."/>
            <person name="Macpherson A.J."/>
        </authorList>
    </citation>
    <scope>NUCLEOTIDE SEQUENCE [LARGE SCALE GENOMIC DNA]</scope>
    <source>
        <strain evidence="3">YL27</strain>
    </source>
</reference>
<evidence type="ECO:0000313" key="3">
    <source>
        <dbReference type="Proteomes" id="UP000186351"/>
    </source>
</evidence>
<dbReference type="RefSeq" id="WP_068960662.1">
    <property type="nucleotide sequence ID" value="NZ_CAJTAP010000039.1"/>
</dbReference>
<dbReference type="AlphaFoldDB" id="A0A1B1S958"/>
<evidence type="ECO:0008006" key="4">
    <source>
        <dbReference type="Google" id="ProtNLM"/>
    </source>
</evidence>
<dbReference type="KEGG" id="pary:A4V02_06000"/>
<organism evidence="2 3">
    <name type="scientific">Muribaculum intestinale</name>
    <dbReference type="NCBI Taxonomy" id="1796646"/>
    <lineage>
        <taxon>Bacteria</taxon>
        <taxon>Pseudomonadati</taxon>
        <taxon>Bacteroidota</taxon>
        <taxon>Bacteroidia</taxon>
        <taxon>Bacteroidales</taxon>
        <taxon>Muribaculaceae</taxon>
        <taxon>Muribaculum</taxon>
    </lineage>
</organism>
<name>A0A1B1S958_9BACT</name>
<dbReference type="GeneID" id="65536404"/>
<accession>A0A1B1S958</accession>
<protein>
    <recommendedName>
        <fullName evidence="4">PcfJ-like protein</fullName>
    </recommendedName>
</protein>
<keyword evidence="3" id="KW-1185">Reference proteome</keyword>
<dbReference type="InterPro" id="IPR025586">
    <property type="entry name" value="PcfJ"/>
</dbReference>
<keyword evidence="1" id="KW-0175">Coiled coil</keyword>
<sequence length="420" mass="48633">MKPRNKKQEQILAMSGQLRPLTTAQKQWALTHTIDNYALKFKKGKAVCLICGHEWVAEEGMCRCPHCGATVEVKATTLRVVRERSYFNIITAVKDFQVIRMFLMIVEFRKGMKANPGFIEIGSYWIDKHGHTTVVGLQRTLGHYIDSFAFGSPLEIRHDNDAFWHIANQWVYPRIKVTDTIKRNGYTTFAYGAHPVTMFQQLLTNPKAETLMKAGEEGLFRYLCHHPKEVDKYWDTIKVARRAGYKIDDPQMWFDYIKMLDRMGRDLHSPALVAPNDLKAVHDEYVAKAERQRIKEQREKDRKRAEEDEAKFEELKGRYTGLVMTDGEIVVHTLNSVAEYYDEGSRQHICVGSSSYYLKENTLVFTAKIKDKTIATIEISLKDYSIIQCRAFANKVCQYQDRIAKIISDNIKMIAERKRA</sequence>
<dbReference type="EMBL" id="CP015402">
    <property type="protein sequence ID" value="ANU63319.1"/>
    <property type="molecule type" value="Genomic_DNA"/>
</dbReference>
<evidence type="ECO:0000256" key="1">
    <source>
        <dbReference type="SAM" id="Coils"/>
    </source>
</evidence>
<feature type="coiled-coil region" evidence="1">
    <location>
        <begin position="286"/>
        <end position="318"/>
    </location>
</feature>
<gene>
    <name evidence="2" type="ORF">A4V02_06000</name>
</gene>
<proteinExistence type="predicted"/>
<evidence type="ECO:0000313" key="2">
    <source>
        <dbReference type="EMBL" id="ANU63319.1"/>
    </source>
</evidence>
<dbReference type="Proteomes" id="UP000186351">
    <property type="component" value="Chromosome"/>
</dbReference>
<dbReference type="Pfam" id="PF14284">
    <property type="entry name" value="PcfJ"/>
    <property type="match status" value="1"/>
</dbReference>
<dbReference type="OrthoDB" id="700137at2"/>